<feature type="region of interest" description="Disordered" evidence="5">
    <location>
        <begin position="1"/>
        <end position="49"/>
    </location>
</feature>
<dbReference type="Gene3D" id="1.10.10.10">
    <property type="entry name" value="Winged helix-like DNA-binding domain superfamily/Winged helix DNA-binding domain"/>
    <property type="match status" value="1"/>
</dbReference>
<accession>A0ABU8E4T7</accession>
<dbReference type="InterPro" id="IPR005650">
    <property type="entry name" value="BlaI_family"/>
</dbReference>
<keyword evidence="3" id="KW-0238">DNA-binding</keyword>
<evidence type="ECO:0000256" key="1">
    <source>
        <dbReference type="ARBA" id="ARBA00011046"/>
    </source>
</evidence>
<dbReference type="Gene3D" id="6.10.140.850">
    <property type="match status" value="1"/>
</dbReference>
<evidence type="ECO:0000313" key="6">
    <source>
        <dbReference type="EMBL" id="MEI4278662.1"/>
    </source>
</evidence>
<feature type="compositionally biased region" description="Polar residues" evidence="5">
    <location>
        <begin position="8"/>
        <end position="19"/>
    </location>
</feature>
<sequence>MGAGGQETGRTAQWGQPQPTGRRPCPEHLVRSHGGAATAHVHSSWNGPPHRNLENFRSRRLSFQVVGQRTSATRRLDGAADGRKGTAMPRLGKLEAAVMDVLWSSHPPLTVREVLERLPSHRTLAYTTVMTVLSHLHGKGVVHREPTGKAYRYSPSLTREEAATASLREVLDASGDPQSVLLHFAETASEEESSVLRKALARRASQS</sequence>
<gene>
    <name evidence="6" type="ORF">UXQ13_09320</name>
</gene>
<dbReference type="InterPro" id="IPR036388">
    <property type="entry name" value="WH-like_DNA-bd_sf"/>
</dbReference>
<protein>
    <submittedName>
        <fullName evidence="6">BlaI/MecI/CopY family transcriptional regulator</fullName>
    </submittedName>
</protein>
<proteinExistence type="inferred from homology"/>
<evidence type="ECO:0000313" key="7">
    <source>
        <dbReference type="Proteomes" id="UP001373496"/>
    </source>
</evidence>
<comment type="caution">
    <text evidence="6">The sequence shown here is derived from an EMBL/GenBank/DDBJ whole genome shotgun (WGS) entry which is preliminary data.</text>
</comment>
<dbReference type="EMBL" id="JBAPLV010000008">
    <property type="protein sequence ID" value="MEI4278662.1"/>
    <property type="molecule type" value="Genomic_DNA"/>
</dbReference>
<dbReference type="SUPFAM" id="SSF46785">
    <property type="entry name" value="Winged helix' DNA-binding domain"/>
    <property type="match status" value="1"/>
</dbReference>
<evidence type="ECO:0000256" key="4">
    <source>
        <dbReference type="ARBA" id="ARBA00023163"/>
    </source>
</evidence>
<evidence type="ECO:0000256" key="5">
    <source>
        <dbReference type="SAM" id="MobiDB-lite"/>
    </source>
</evidence>
<comment type="similarity">
    <text evidence="1">Belongs to the BlaI transcriptional regulatory family.</text>
</comment>
<dbReference type="Pfam" id="PF03965">
    <property type="entry name" value="Penicillinase_R"/>
    <property type="match status" value="1"/>
</dbReference>
<dbReference type="RefSeq" id="WP_336392223.1">
    <property type="nucleotide sequence ID" value="NZ_JBAPLV010000008.1"/>
</dbReference>
<dbReference type="Proteomes" id="UP001373496">
    <property type="component" value="Unassembled WGS sequence"/>
</dbReference>
<evidence type="ECO:0000256" key="3">
    <source>
        <dbReference type="ARBA" id="ARBA00023125"/>
    </source>
</evidence>
<organism evidence="6 7">
    <name type="scientific">Klenkia terrae</name>
    <dbReference type="NCBI Taxonomy" id="1052259"/>
    <lineage>
        <taxon>Bacteria</taxon>
        <taxon>Bacillati</taxon>
        <taxon>Actinomycetota</taxon>
        <taxon>Actinomycetes</taxon>
        <taxon>Geodermatophilales</taxon>
        <taxon>Geodermatophilaceae</taxon>
        <taxon>Klenkia</taxon>
    </lineage>
</organism>
<keyword evidence="7" id="KW-1185">Reference proteome</keyword>
<name>A0ABU8E4T7_9ACTN</name>
<reference evidence="6 7" key="1">
    <citation type="submission" date="2024-03" db="EMBL/GenBank/DDBJ databases">
        <title>Draft genome sequence of Klenkia terrae.</title>
        <authorList>
            <person name="Duangmal K."/>
            <person name="Chantavorakit T."/>
        </authorList>
    </citation>
    <scope>NUCLEOTIDE SEQUENCE [LARGE SCALE GENOMIC DNA]</scope>
    <source>
        <strain evidence="6 7">JCM 17786</strain>
    </source>
</reference>
<dbReference type="InterPro" id="IPR036390">
    <property type="entry name" value="WH_DNA-bd_sf"/>
</dbReference>
<keyword evidence="2" id="KW-0805">Transcription regulation</keyword>
<keyword evidence="4" id="KW-0804">Transcription</keyword>
<evidence type="ECO:0000256" key="2">
    <source>
        <dbReference type="ARBA" id="ARBA00023015"/>
    </source>
</evidence>